<gene>
    <name evidence="2" type="ORF">bsdcttw_19330</name>
</gene>
<proteinExistence type="predicted"/>
<feature type="transmembrane region" description="Helical" evidence="1">
    <location>
        <begin position="46"/>
        <end position="65"/>
    </location>
</feature>
<feature type="transmembrane region" description="Helical" evidence="1">
    <location>
        <begin position="21"/>
        <end position="40"/>
    </location>
</feature>
<keyword evidence="3" id="KW-1185">Reference proteome</keyword>
<name>A0A7I8DKN9_9FIRM</name>
<protein>
    <submittedName>
        <fullName evidence="2">Uncharacterized protein</fullName>
    </submittedName>
</protein>
<dbReference type="Proteomes" id="UP000515703">
    <property type="component" value="Chromosome"/>
</dbReference>
<accession>A0A7I8DKN9</accession>
<reference evidence="2 3" key="1">
    <citation type="submission" date="2020-08" db="EMBL/GenBank/DDBJ databases">
        <title>Draft genome sequencing of an Anaerocolumna strain isolated from anoxic soil subjected to BSD treatment.</title>
        <authorList>
            <person name="Uek A."/>
            <person name="Tonouchi A."/>
        </authorList>
    </citation>
    <scope>NUCLEOTIDE SEQUENCE [LARGE SCALE GENOMIC DNA]</scope>
    <source>
        <strain evidence="2 3">CTTW</strain>
    </source>
</reference>
<evidence type="ECO:0000313" key="2">
    <source>
        <dbReference type="EMBL" id="BCJ98892.1"/>
    </source>
</evidence>
<keyword evidence="1" id="KW-0812">Transmembrane</keyword>
<evidence type="ECO:0000256" key="1">
    <source>
        <dbReference type="SAM" id="Phobius"/>
    </source>
</evidence>
<dbReference type="PROSITE" id="PS51257">
    <property type="entry name" value="PROKAR_LIPOPROTEIN"/>
    <property type="match status" value="1"/>
</dbReference>
<evidence type="ECO:0000313" key="3">
    <source>
        <dbReference type="Proteomes" id="UP000515703"/>
    </source>
</evidence>
<sequence length="105" mass="12448">MRGCPERLLVSGQPLFIKKGCCYFSLILMGCGCFIINIIMFKILHIFRLIIFTLYKFIILFYNGVDIQNKKYLMPDIPNEMVKYLHGNLEKPSIHSNFRKYYRSL</sequence>
<dbReference type="AlphaFoldDB" id="A0A7I8DKN9"/>
<keyword evidence="1" id="KW-0472">Membrane</keyword>
<keyword evidence="1" id="KW-1133">Transmembrane helix</keyword>
<dbReference type="EMBL" id="AP023368">
    <property type="protein sequence ID" value="BCJ98892.1"/>
    <property type="molecule type" value="Genomic_DNA"/>
</dbReference>
<dbReference type="KEGG" id="acht:bsdcttw_19330"/>
<organism evidence="2 3">
    <name type="scientific">Anaerocolumna chitinilytica</name>
    <dbReference type="NCBI Taxonomy" id="1727145"/>
    <lineage>
        <taxon>Bacteria</taxon>
        <taxon>Bacillati</taxon>
        <taxon>Bacillota</taxon>
        <taxon>Clostridia</taxon>
        <taxon>Lachnospirales</taxon>
        <taxon>Lachnospiraceae</taxon>
        <taxon>Anaerocolumna</taxon>
    </lineage>
</organism>
<reference evidence="2 3" key="2">
    <citation type="submission" date="2020-08" db="EMBL/GenBank/DDBJ databases">
        <authorList>
            <person name="Ueki A."/>
            <person name="Tonouchi A."/>
        </authorList>
    </citation>
    <scope>NUCLEOTIDE SEQUENCE [LARGE SCALE GENOMIC DNA]</scope>
    <source>
        <strain evidence="2 3">CTTW</strain>
    </source>
</reference>